<dbReference type="InterPro" id="IPR040079">
    <property type="entry name" value="Glutathione_S-Trfase"/>
</dbReference>
<reference evidence="3" key="1">
    <citation type="submission" date="2020-05" db="EMBL/GenBank/DDBJ databases">
        <authorList>
            <person name="Chiriac C."/>
            <person name="Salcher M."/>
            <person name="Ghai R."/>
            <person name="Kavagutti S V."/>
        </authorList>
    </citation>
    <scope>NUCLEOTIDE SEQUENCE</scope>
</reference>
<dbReference type="PANTHER" id="PTHR44051">
    <property type="entry name" value="GLUTATHIONE S-TRANSFERASE-RELATED"/>
    <property type="match status" value="1"/>
</dbReference>
<sequence length="216" mass="22878">MISLYTMPGSSATAARIALDEAGASYESIEVERDDAGLNVSPPGYDELNPMGTVPTLVDDTHVLTEAAACCLYIASKYPEADLMPAHGSAEWATTIRWLMLLTNTAQAAFLRWYYPEQYTTSSDGKTAVQEASEAGLARVADVLASEIGDGPFLLGGRFTVADGFLAMLTGWGEEFAPGSRWSDDAVLARHYNAVAARPAAGAALVAEGFPQSFPS</sequence>
<dbReference type="AlphaFoldDB" id="A0A6J5ZQC0"/>
<gene>
    <name evidence="3" type="ORF">UFOPK3547_00974</name>
</gene>
<dbReference type="SFLD" id="SFLDG01150">
    <property type="entry name" value="Main.1:_Beta-like"/>
    <property type="match status" value="1"/>
</dbReference>
<organism evidence="3">
    <name type="scientific">freshwater metagenome</name>
    <dbReference type="NCBI Taxonomy" id="449393"/>
    <lineage>
        <taxon>unclassified sequences</taxon>
        <taxon>metagenomes</taxon>
        <taxon>ecological metagenomes</taxon>
    </lineage>
</organism>
<dbReference type="Gene3D" id="3.40.30.10">
    <property type="entry name" value="Glutaredoxin"/>
    <property type="match status" value="1"/>
</dbReference>
<dbReference type="PANTHER" id="PTHR44051:SF8">
    <property type="entry name" value="GLUTATHIONE S-TRANSFERASE GSTA"/>
    <property type="match status" value="1"/>
</dbReference>
<dbReference type="InterPro" id="IPR036282">
    <property type="entry name" value="Glutathione-S-Trfase_C_sf"/>
</dbReference>
<dbReference type="InterPro" id="IPR004045">
    <property type="entry name" value="Glutathione_S-Trfase_N"/>
</dbReference>
<dbReference type="SFLD" id="SFLDS00019">
    <property type="entry name" value="Glutathione_Transferase_(cytos"/>
    <property type="match status" value="1"/>
</dbReference>
<dbReference type="EMBL" id="CAESAN010000074">
    <property type="protein sequence ID" value="CAB4344691.1"/>
    <property type="molecule type" value="Genomic_DNA"/>
</dbReference>
<protein>
    <submittedName>
        <fullName evidence="3">Unannotated protein</fullName>
    </submittedName>
</protein>
<dbReference type="Pfam" id="PF13410">
    <property type="entry name" value="GST_C_2"/>
    <property type="match status" value="1"/>
</dbReference>
<dbReference type="SUPFAM" id="SSF47616">
    <property type="entry name" value="GST C-terminal domain-like"/>
    <property type="match status" value="1"/>
</dbReference>
<dbReference type="Pfam" id="PF02798">
    <property type="entry name" value="GST_N"/>
    <property type="match status" value="1"/>
</dbReference>
<dbReference type="InterPro" id="IPR010987">
    <property type="entry name" value="Glutathione-S-Trfase_C-like"/>
</dbReference>
<dbReference type="PROSITE" id="PS50405">
    <property type="entry name" value="GST_CTER"/>
    <property type="match status" value="1"/>
</dbReference>
<dbReference type="Gene3D" id="1.20.1050.10">
    <property type="match status" value="1"/>
</dbReference>
<evidence type="ECO:0000259" key="1">
    <source>
        <dbReference type="PROSITE" id="PS50404"/>
    </source>
</evidence>
<name>A0A6J5ZQC0_9ZZZZ</name>
<feature type="domain" description="GST C-terminal" evidence="2">
    <location>
        <begin position="88"/>
        <end position="215"/>
    </location>
</feature>
<dbReference type="InterPro" id="IPR036249">
    <property type="entry name" value="Thioredoxin-like_sf"/>
</dbReference>
<accession>A0A6J5ZQC0</accession>
<dbReference type="CDD" id="cd03046">
    <property type="entry name" value="GST_N_GTT1_like"/>
    <property type="match status" value="1"/>
</dbReference>
<proteinExistence type="predicted"/>
<dbReference type="SFLD" id="SFLDG00358">
    <property type="entry name" value="Main_(cytGST)"/>
    <property type="match status" value="1"/>
</dbReference>
<feature type="domain" description="GST N-terminal" evidence="1">
    <location>
        <begin position="1"/>
        <end position="82"/>
    </location>
</feature>
<evidence type="ECO:0000259" key="2">
    <source>
        <dbReference type="PROSITE" id="PS50405"/>
    </source>
</evidence>
<evidence type="ECO:0000313" key="3">
    <source>
        <dbReference type="EMBL" id="CAB4344691.1"/>
    </source>
</evidence>
<dbReference type="SUPFAM" id="SSF52833">
    <property type="entry name" value="Thioredoxin-like"/>
    <property type="match status" value="1"/>
</dbReference>
<dbReference type="PROSITE" id="PS50404">
    <property type="entry name" value="GST_NTER"/>
    <property type="match status" value="1"/>
</dbReference>